<name>A0AAD3DIE1_9CHLO</name>
<protein>
    <submittedName>
        <fullName evidence="2">Uncharacterized protein</fullName>
    </submittedName>
</protein>
<feature type="compositionally biased region" description="Basic and acidic residues" evidence="1">
    <location>
        <begin position="57"/>
        <end position="67"/>
    </location>
</feature>
<feature type="region of interest" description="Disordered" evidence="1">
    <location>
        <begin position="183"/>
        <end position="225"/>
    </location>
</feature>
<feature type="compositionally biased region" description="Low complexity" evidence="1">
    <location>
        <begin position="44"/>
        <end position="56"/>
    </location>
</feature>
<keyword evidence="3" id="KW-1185">Reference proteome</keyword>
<gene>
    <name evidence="2" type="ORF">Agub_g3318</name>
</gene>
<evidence type="ECO:0000256" key="1">
    <source>
        <dbReference type="SAM" id="MobiDB-lite"/>
    </source>
</evidence>
<evidence type="ECO:0000313" key="3">
    <source>
        <dbReference type="Proteomes" id="UP001054857"/>
    </source>
</evidence>
<evidence type="ECO:0000313" key="2">
    <source>
        <dbReference type="EMBL" id="GFR42416.1"/>
    </source>
</evidence>
<accession>A0AAD3DIE1</accession>
<reference evidence="2 3" key="1">
    <citation type="journal article" date="2021" name="Sci. Rep.">
        <title>Genome sequencing of the multicellular alga Astrephomene provides insights into convergent evolution of germ-soma differentiation.</title>
        <authorList>
            <person name="Yamashita S."/>
            <person name="Yamamoto K."/>
            <person name="Matsuzaki R."/>
            <person name="Suzuki S."/>
            <person name="Yamaguchi H."/>
            <person name="Hirooka S."/>
            <person name="Minakuchi Y."/>
            <person name="Miyagishima S."/>
            <person name="Kawachi M."/>
            <person name="Toyoda A."/>
            <person name="Nozaki H."/>
        </authorList>
    </citation>
    <scope>NUCLEOTIDE SEQUENCE [LARGE SCALE GENOMIC DNA]</scope>
    <source>
        <strain evidence="2 3">NIES-4017</strain>
    </source>
</reference>
<feature type="compositionally biased region" description="Basic and acidic residues" evidence="1">
    <location>
        <begin position="30"/>
        <end position="43"/>
    </location>
</feature>
<feature type="compositionally biased region" description="Basic and acidic residues" evidence="1">
    <location>
        <begin position="184"/>
        <end position="193"/>
    </location>
</feature>
<organism evidence="2 3">
    <name type="scientific">Astrephomene gubernaculifera</name>
    <dbReference type="NCBI Taxonomy" id="47775"/>
    <lineage>
        <taxon>Eukaryota</taxon>
        <taxon>Viridiplantae</taxon>
        <taxon>Chlorophyta</taxon>
        <taxon>core chlorophytes</taxon>
        <taxon>Chlorophyceae</taxon>
        <taxon>CS clade</taxon>
        <taxon>Chlamydomonadales</taxon>
        <taxon>Astrephomenaceae</taxon>
        <taxon>Astrephomene</taxon>
    </lineage>
</organism>
<sequence length="225" mass="23572">EGGIASTRTDSSSSSSSGKSSSGDSDDDSDRSSGKSGSSDRSDASGSSDSGDTGSYRSDERGHRGDGSRGGGFSPAGKAAKRKLVCVEEGKDRQKKVCRDGISDRKAAMELGTQHEEVAPTGRSKRARQPSRKAMEQAETEEYQREQVKKHKTSAPSQPVSGTNIMDKLAVDKKAFGLVVKSFTAEDKADKGKGGRVGNGISKGSSRKDDGNRGTKSCSKGKGRK</sequence>
<feature type="non-terminal residue" evidence="2">
    <location>
        <position position="1"/>
    </location>
</feature>
<dbReference type="AlphaFoldDB" id="A0AAD3DIE1"/>
<feature type="compositionally biased region" description="Low complexity" evidence="1">
    <location>
        <begin position="1"/>
        <end position="23"/>
    </location>
</feature>
<proteinExistence type="predicted"/>
<feature type="compositionally biased region" description="Basic and acidic residues" evidence="1">
    <location>
        <begin position="85"/>
        <end position="118"/>
    </location>
</feature>
<feature type="compositionally biased region" description="Polar residues" evidence="1">
    <location>
        <begin position="154"/>
        <end position="164"/>
    </location>
</feature>
<feature type="region of interest" description="Disordered" evidence="1">
    <location>
        <begin position="1"/>
        <end position="164"/>
    </location>
</feature>
<dbReference type="Proteomes" id="UP001054857">
    <property type="component" value="Unassembled WGS sequence"/>
</dbReference>
<comment type="caution">
    <text evidence="2">The sequence shown here is derived from an EMBL/GenBank/DDBJ whole genome shotgun (WGS) entry which is preliminary data.</text>
</comment>
<dbReference type="EMBL" id="BMAR01000003">
    <property type="protein sequence ID" value="GFR42416.1"/>
    <property type="molecule type" value="Genomic_DNA"/>
</dbReference>